<dbReference type="Pfam" id="PF13286">
    <property type="entry name" value="HD_assoc"/>
    <property type="match status" value="1"/>
</dbReference>
<dbReference type="KEGG" id="amq:AMETH_1951"/>
<dbReference type="InterPro" id="IPR006674">
    <property type="entry name" value="HD_domain"/>
</dbReference>
<dbReference type="InterPro" id="IPR050135">
    <property type="entry name" value="dGTPase-like"/>
</dbReference>
<dbReference type="eggNOG" id="COG0232">
    <property type="taxonomic scope" value="Bacteria"/>
</dbReference>
<dbReference type="PANTHER" id="PTHR11373">
    <property type="entry name" value="DEOXYNUCLEOSIDE TRIPHOSPHATE TRIPHOSPHOHYDROLASE"/>
    <property type="match status" value="1"/>
</dbReference>
<dbReference type="EMBL" id="CP009110">
    <property type="protein sequence ID" value="AIJ22043.1"/>
    <property type="molecule type" value="Genomic_DNA"/>
</dbReference>
<protein>
    <recommendedName>
        <fullName evidence="2">Deoxyguanosinetriphosphate triphosphohydrolase-like protein</fullName>
    </recommendedName>
</protein>
<dbReference type="InterPro" id="IPR023023">
    <property type="entry name" value="dNTPase_2"/>
</dbReference>
<dbReference type="Proteomes" id="UP000062973">
    <property type="component" value="Chromosome"/>
</dbReference>
<dbReference type="InterPro" id="IPR006261">
    <property type="entry name" value="dGTPase"/>
</dbReference>
<organism evidence="5 6">
    <name type="scientific">Amycolatopsis methanolica 239</name>
    <dbReference type="NCBI Taxonomy" id="1068978"/>
    <lineage>
        <taxon>Bacteria</taxon>
        <taxon>Bacillati</taxon>
        <taxon>Actinomycetota</taxon>
        <taxon>Actinomycetes</taxon>
        <taxon>Pseudonocardiales</taxon>
        <taxon>Pseudonocardiaceae</taxon>
        <taxon>Amycolatopsis</taxon>
        <taxon>Amycolatopsis methanolica group</taxon>
    </lineage>
</organism>
<evidence type="ECO:0000313" key="5">
    <source>
        <dbReference type="EMBL" id="AIJ22043.1"/>
    </source>
</evidence>
<dbReference type="NCBIfam" id="TIGR00277">
    <property type="entry name" value="HDIG"/>
    <property type="match status" value="1"/>
</dbReference>
<evidence type="ECO:0000256" key="3">
    <source>
        <dbReference type="SAM" id="MobiDB-lite"/>
    </source>
</evidence>
<dbReference type="OrthoDB" id="9803619at2"/>
<evidence type="ECO:0000313" key="6">
    <source>
        <dbReference type="Proteomes" id="UP000062973"/>
    </source>
</evidence>
<dbReference type="HOGENOM" id="CLU_028163_0_1_11"/>
<dbReference type="Gene3D" id="1.10.3210.10">
    <property type="entry name" value="Hypothetical protein af1432"/>
    <property type="match status" value="1"/>
</dbReference>
<proteinExistence type="inferred from homology"/>
<dbReference type="GO" id="GO:0006203">
    <property type="term" value="P:dGTP catabolic process"/>
    <property type="evidence" value="ECO:0007669"/>
    <property type="project" value="TreeGrafter"/>
</dbReference>
<reference evidence="5 6" key="1">
    <citation type="submission" date="2014-07" db="EMBL/GenBank/DDBJ databases">
        <title>Whole Genome Sequence of the Amycolatopsis methanolica 239.</title>
        <authorList>
            <person name="Tang B."/>
        </authorList>
    </citation>
    <scope>NUCLEOTIDE SEQUENCE [LARGE SCALE GENOMIC DNA]</scope>
    <source>
        <strain evidence="5 6">239</strain>
    </source>
</reference>
<evidence type="ECO:0000256" key="2">
    <source>
        <dbReference type="HAMAP-Rule" id="MF_01212"/>
    </source>
</evidence>
<dbReference type="RefSeq" id="WP_017981255.1">
    <property type="nucleotide sequence ID" value="NZ_AQUL01000001.1"/>
</dbReference>
<dbReference type="InterPro" id="IPR006675">
    <property type="entry name" value="HDIG_dom"/>
</dbReference>
<dbReference type="STRING" id="1068978.AMETH_1951"/>
<dbReference type="PATRIC" id="fig|1068978.7.peg.2068"/>
<dbReference type="HAMAP" id="MF_01212">
    <property type="entry name" value="dGTPase_type2"/>
    <property type="match status" value="1"/>
</dbReference>
<comment type="similarity">
    <text evidence="2">Belongs to the dGTPase family. Type 2 subfamily.</text>
</comment>
<sequence>MYSEHDQQRWLDEAPKRAALPGSRPDGRSAFARDRARVLHSAALRRLAGKTQVVGPGEGAEVSGVPRTRLTHSLEVAQIGRGIAEELGADPDLVDTAGLAHDIGHPPFGHNGERALDEVAQSCGGFEANAQTLRILTRLEPKVDSAGLNLTRACLDASTKYPWPRRAGTAKFGVYADDREVFDWMRAGAPESRTCLEAQIMDWADDVAYSVHDVEDGVLSGRLSLSVLADPGERAAVAELAAKHFSRLSVSALEGAARDLLDLPVVAELARPGVDSTPHGQIALKRMTSELVGRFASAAVTGTRAEYGDGPLTRYAANLVMPERVAAEVALLKALALRYVMSDPRRLAMQAGQRELLAELVTVLAERAPEPLETAFNPAWHAAPDDSARLRVVIDQVASLTDAQAHAWHRWHTGRH</sequence>
<dbReference type="CDD" id="cd00077">
    <property type="entry name" value="HDc"/>
    <property type="match status" value="1"/>
</dbReference>
<evidence type="ECO:0000259" key="4">
    <source>
        <dbReference type="PROSITE" id="PS51831"/>
    </source>
</evidence>
<dbReference type="NCBIfam" id="NF002829">
    <property type="entry name" value="PRK03007.1"/>
    <property type="match status" value="1"/>
</dbReference>
<dbReference type="SMART" id="SM00471">
    <property type="entry name" value="HDc"/>
    <property type="match status" value="1"/>
</dbReference>
<evidence type="ECO:0000256" key="1">
    <source>
        <dbReference type="ARBA" id="ARBA00022801"/>
    </source>
</evidence>
<gene>
    <name evidence="5" type="primary">dgt</name>
    <name evidence="5" type="ORF">AMETH_1951</name>
</gene>
<name>A0A076MMG9_AMYME</name>
<dbReference type="AlphaFoldDB" id="A0A076MMG9"/>
<dbReference type="PROSITE" id="PS51831">
    <property type="entry name" value="HD"/>
    <property type="match status" value="1"/>
</dbReference>
<feature type="region of interest" description="Disordered" evidence="3">
    <location>
        <begin position="1"/>
        <end position="31"/>
    </location>
</feature>
<dbReference type="InterPro" id="IPR003607">
    <property type="entry name" value="HD/PDEase_dom"/>
</dbReference>
<feature type="domain" description="HD" evidence="4">
    <location>
        <begin position="69"/>
        <end position="210"/>
    </location>
</feature>
<feature type="compositionally biased region" description="Basic and acidic residues" evidence="3">
    <location>
        <begin position="1"/>
        <end position="16"/>
    </location>
</feature>
<dbReference type="SUPFAM" id="SSF109604">
    <property type="entry name" value="HD-domain/PDEase-like"/>
    <property type="match status" value="1"/>
</dbReference>
<dbReference type="GO" id="GO:0008832">
    <property type="term" value="F:dGTPase activity"/>
    <property type="evidence" value="ECO:0007669"/>
    <property type="project" value="TreeGrafter"/>
</dbReference>
<dbReference type="NCBIfam" id="TIGR01353">
    <property type="entry name" value="dGTP_triPase"/>
    <property type="match status" value="1"/>
</dbReference>
<dbReference type="Pfam" id="PF01966">
    <property type="entry name" value="HD"/>
    <property type="match status" value="1"/>
</dbReference>
<keyword evidence="6" id="KW-1185">Reference proteome</keyword>
<accession>A0A076MMG9</accession>
<dbReference type="PANTHER" id="PTHR11373:SF32">
    <property type="entry name" value="DEOXYGUANOSINETRIPHOSPHATE TRIPHOSPHOHYDROLASE"/>
    <property type="match status" value="1"/>
</dbReference>
<dbReference type="InterPro" id="IPR026875">
    <property type="entry name" value="PHydrolase_assoc_dom"/>
</dbReference>
<keyword evidence="1 2" id="KW-0378">Hydrolase</keyword>